<protein>
    <submittedName>
        <fullName evidence="3">Uncharacterized protein</fullName>
    </submittedName>
</protein>
<evidence type="ECO:0000313" key="4">
    <source>
        <dbReference type="Proteomes" id="UP000812966"/>
    </source>
</evidence>
<keyword evidence="2" id="KW-0472">Membrane</keyword>
<keyword evidence="2" id="KW-0812">Transmembrane</keyword>
<evidence type="ECO:0000256" key="1">
    <source>
        <dbReference type="SAM" id="MobiDB-lite"/>
    </source>
</evidence>
<sequence length="302" mass="30969">MAGLPPVAQPGSIVSPFAAVLCILTVAGCYWAFKYLPQLSMTNAPSASSSPDKEEKDKDKDKAGSTESSAGSQMTIISPAAFISLFCFALLAIVIIQGPLGLAEAFSGKDPHVAPVTTSPAQTGQQLGVKQLRDLIAVLQPNSASSAPASNGDPQPHIGGQHHAVGPNGAASSSWYINQGNHASGSDASNQPKNGPELSLADRLLLAGLPPAFQAFDLCQSQPSTCASLLQTVDTDLLTDLLSGGRSASGVPPAGAPLAKPVPLIPQHGFLGSYQGLKSLENAFYPMLIGAIGLIVLFDYGT</sequence>
<feature type="transmembrane region" description="Helical" evidence="2">
    <location>
        <begin position="76"/>
        <end position="96"/>
    </location>
</feature>
<gene>
    <name evidence="3" type="ORF">FFLO_04136</name>
</gene>
<feature type="region of interest" description="Disordered" evidence="1">
    <location>
        <begin position="42"/>
        <end position="70"/>
    </location>
</feature>
<name>A0A8K0NMM4_9TREE</name>
<organism evidence="3 4">
    <name type="scientific">Filobasidium floriforme</name>
    <dbReference type="NCBI Taxonomy" id="5210"/>
    <lineage>
        <taxon>Eukaryota</taxon>
        <taxon>Fungi</taxon>
        <taxon>Dikarya</taxon>
        <taxon>Basidiomycota</taxon>
        <taxon>Agaricomycotina</taxon>
        <taxon>Tremellomycetes</taxon>
        <taxon>Filobasidiales</taxon>
        <taxon>Filobasidiaceae</taxon>
        <taxon>Filobasidium</taxon>
    </lineage>
</organism>
<keyword evidence="2" id="KW-1133">Transmembrane helix</keyword>
<dbReference type="EMBL" id="JABELV010000083">
    <property type="protein sequence ID" value="KAG7531767.1"/>
    <property type="molecule type" value="Genomic_DNA"/>
</dbReference>
<dbReference type="AlphaFoldDB" id="A0A8K0NMM4"/>
<comment type="caution">
    <text evidence="3">The sequence shown here is derived from an EMBL/GenBank/DDBJ whole genome shotgun (WGS) entry which is preliminary data.</text>
</comment>
<keyword evidence="4" id="KW-1185">Reference proteome</keyword>
<evidence type="ECO:0000256" key="2">
    <source>
        <dbReference type="SAM" id="Phobius"/>
    </source>
</evidence>
<proteinExistence type="predicted"/>
<feature type="region of interest" description="Disordered" evidence="1">
    <location>
        <begin position="143"/>
        <end position="196"/>
    </location>
</feature>
<accession>A0A8K0NMM4</accession>
<dbReference type="OrthoDB" id="2596987at2759"/>
<feature type="transmembrane region" description="Helical" evidence="2">
    <location>
        <begin position="12"/>
        <end position="33"/>
    </location>
</feature>
<feature type="compositionally biased region" description="Polar residues" evidence="1">
    <location>
        <begin position="170"/>
        <end position="193"/>
    </location>
</feature>
<feature type="compositionally biased region" description="Basic and acidic residues" evidence="1">
    <location>
        <begin position="51"/>
        <end position="64"/>
    </location>
</feature>
<dbReference type="Proteomes" id="UP000812966">
    <property type="component" value="Unassembled WGS sequence"/>
</dbReference>
<evidence type="ECO:0000313" key="3">
    <source>
        <dbReference type="EMBL" id="KAG7531767.1"/>
    </source>
</evidence>
<reference evidence="3" key="1">
    <citation type="submission" date="2020-04" db="EMBL/GenBank/DDBJ databases">
        <title>Analysis of mating type loci in Filobasidium floriforme.</title>
        <authorList>
            <person name="Nowrousian M."/>
        </authorList>
    </citation>
    <scope>NUCLEOTIDE SEQUENCE</scope>
    <source>
        <strain evidence="3">CBS 6242</strain>
    </source>
</reference>